<feature type="transmembrane region" description="Helical" evidence="6">
    <location>
        <begin position="57"/>
        <end position="77"/>
    </location>
</feature>
<organism evidence="7 8">
    <name type="scientific">Drosophila rhopaloa</name>
    <name type="common">Fruit fly</name>
    <dbReference type="NCBI Taxonomy" id="1041015"/>
    <lineage>
        <taxon>Eukaryota</taxon>
        <taxon>Metazoa</taxon>
        <taxon>Ecdysozoa</taxon>
        <taxon>Arthropoda</taxon>
        <taxon>Hexapoda</taxon>
        <taxon>Insecta</taxon>
        <taxon>Pterygota</taxon>
        <taxon>Neoptera</taxon>
        <taxon>Endopterygota</taxon>
        <taxon>Diptera</taxon>
        <taxon>Brachycera</taxon>
        <taxon>Muscomorpha</taxon>
        <taxon>Ephydroidea</taxon>
        <taxon>Drosophilidae</taxon>
        <taxon>Drosophila</taxon>
        <taxon>Sophophora</taxon>
    </lineage>
</organism>
<evidence type="ECO:0000256" key="1">
    <source>
        <dbReference type="ARBA" id="ARBA00004141"/>
    </source>
</evidence>
<feature type="transmembrane region" description="Helical" evidence="6">
    <location>
        <begin position="160"/>
        <end position="177"/>
    </location>
</feature>
<proteinExistence type="inferred from homology"/>
<keyword evidence="3 6" id="KW-0812">Transmembrane</keyword>
<comment type="similarity">
    <text evidence="2 6">Belongs to the peroxisomal membrane protein PXMP2/4 family.</text>
</comment>
<gene>
    <name evidence="7" type="primary">108044915</name>
</gene>
<protein>
    <recommendedName>
        <fullName evidence="9">Mpv17-like protein</fullName>
    </recommendedName>
</protein>
<keyword evidence="5 6" id="KW-0472">Membrane</keyword>
<dbReference type="EnsemblMetazoa" id="XM_044461570.1">
    <property type="protein sequence ID" value="XP_044317505.1"/>
    <property type="gene ID" value="LOC108044915"/>
</dbReference>
<evidence type="ECO:0000256" key="5">
    <source>
        <dbReference type="ARBA" id="ARBA00023136"/>
    </source>
</evidence>
<feature type="transmembrane region" description="Helical" evidence="6">
    <location>
        <begin position="97"/>
        <end position="115"/>
    </location>
</feature>
<evidence type="ECO:0000256" key="4">
    <source>
        <dbReference type="ARBA" id="ARBA00022989"/>
    </source>
</evidence>
<dbReference type="PANTHER" id="PTHR11266:SF85">
    <property type="entry name" value="MPV17-LIKE PROTEIN"/>
    <property type="match status" value="1"/>
</dbReference>
<reference evidence="7" key="2">
    <citation type="submission" date="2025-05" db="UniProtKB">
        <authorList>
            <consortium name="EnsemblMetazoa"/>
        </authorList>
    </citation>
    <scope>IDENTIFICATION</scope>
</reference>
<dbReference type="Proteomes" id="UP001652680">
    <property type="component" value="Unassembled WGS sequence"/>
</dbReference>
<dbReference type="Pfam" id="PF04117">
    <property type="entry name" value="Mpv17_PMP22"/>
    <property type="match status" value="1"/>
</dbReference>
<accession>A0ABM5JFB1</accession>
<evidence type="ECO:0000256" key="3">
    <source>
        <dbReference type="ARBA" id="ARBA00022692"/>
    </source>
</evidence>
<comment type="subcellular location">
    <subcellularLocation>
        <location evidence="1">Membrane</location>
        <topology evidence="1">Multi-pass membrane protein</topology>
    </subcellularLocation>
</comment>
<name>A0ABM5JFB1_DRORH</name>
<keyword evidence="8" id="KW-1185">Reference proteome</keyword>
<dbReference type="PANTHER" id="PTHR11266">
    <property type="entry name" value="PEROXISOMAL MEMBRANE PROTEIN 2, PXMP2 MPV17"/>
    <property type="match status" value="1"/>
</dbReference>
<keyword evidence="4 6" id="KW-1133">Transmembrane helix</keyword>
<evidence type="ECO:0000313" key="7">
    <source>
        <dbReference type="EnsemblMetazoa" id="XP_044317505.1"/>
    </source>
</evidence>
<dbReference type="InterPro" id="IPR007248">
    <property type="entry name" value="Mpv17_PMP22"/>
</dbReference>
<evidence type="ECO:0000313" key="8">
    <source>
        <dbReference type="Proteomes" id="UP001652680"/>
    </source>
</evidence>
<sequence>MARLISGVRTLFRQYPFVTNSAIYGSLYVGAEYSQQFVSKRWLAPAPEKEDIDYATIGRYAVMGTAVYAPTLFFGLYKWLDRVFPGTAKIVIVKKLVLDQFVLTPYLLTVFYAGMSIMEGSEDTFLELREKFVPTFVRSCIFWLPAQALNFSLVAPRFRVIYMGVCGLIWVNILCWTKRQSLPVATKSNATETTASVASIRNSEV</sequence>
<reference evidence="8" key="1">
    <citation type="journal article" date="2021" name="Elife">
        <title>Highly contiguous assemblies of 101 drosophilid genomes.</title>
        <authorList>
            <person name="Kim B.Y."/>
            <person name="Wang J.R."/>
            <person name="Miller D.E."/>
            <person name="Barmina O."/>
            <person name="Delaney E."/>
            <person name="Thompson A."/>
            <person name="Comeault A.A."/>
            <person name="Peede D."/>
            <person name="D'Agostino E.R."/>
            <person name="Pelaez J."/>
            <person name="Aguilar J.M."/>
            <person name="Haji D."/>
            <person name="Matsunaga T."/>
            <person name="Armstrong E.E."/>
            <person name="Zych M."/>
            <person name="Ogawa Y."/>
            <person name="Stamenkovic-Radak M."/>
            <person name="Jelic M."/>
            <person name="Veselinovic M.S."/>
            <person name="Tanaskovic M."/>
            <person name="Eric P."/>
            <person name="Gao J.J."/>
            <person name="Katoh T.K."/>
            <person name="Toda M.J."/>
            <person name="Watabe H."/>
            <person name="Watada M."/>
            <person name="Davis J.S."/>
            <person name="Moyle L.C."/>
            <person name="Manoli G."/>
            <person name="Bertolini E."/>
            <person name="Kostal V."/>
            <person name="Hawley R.S."/>
            <person name="Takahashi A."/>
            <person name="Jones C.D."/>
            <person name="Price D.K."/>
            <person name="Whiteman N."/>
            <person name="Kopp A."/>
            <person name="Matute D.R."/>
            <person name="Petrov D.A."/>
        </authorList>
    </citation>
    <scope>NUCLEOTIDE SEQUENCE [LARGE SCALE GENOMIC DNA]</scope>
</reference>
<evidence type="ECO:0000256" key="6">
    <source>
        <dbReference type="RuleBase" id="RU363053"/>
    </source>
</evidence>
<evidence type="ECO:0008006" key="9">
    <source>
        <dbReference type="Google" id="ProtNLM"/>
    </source>
</evidence>
<evidence type="ECO:0000256" key="2">
    <source>
        <dbReference type="ARBA" id="ARBA00006824"/>
    </source>
</evidence>